<name>A0A5I0CYI9_SALET</name>
<proteinExistence type="predicted"/>
<comment type="caution">
    <text evidence="2">The sequence shown here is derived from an EMBL/GenBank/DDBJ whole genome shotgun (WGS) entry which is preliminary data.</text>
</comment>
<feature type="transmembrane region" description="Helical" evidence="1">
    <location>
        <begin position="95"/>
        <end position="116"/>
    </location>
</feature>
<keyword evidence="1" id="KW-0812">Transmembrane</keyword>
<reference evidence="2" key="1">
    <citation type="submission" date="2018-06" db="EMBL/GenBank/DDBJ databases">
        <authorList>
            <person name="Ashton P.M."/>
            <person name="Dallman T."/>
            <person name="Nair S."/>
            <person name="De Pinna E."/>
            <person name="Peters T."/>
            <person name="Grant K."/>
        </authorList>
    </citation>
    <scope>NUCLEOTIDE SEQUENCE</scope>
    <source>
        <strain evidence="2">458084</strain>
    </source>
</reference>
<feature type="transmembrane region" description="Helical" evidence="1">
    <location>
        <begin position="28"/>
        <end position="48"/>
    </location>
</feature>
<accession>A0A5I0CYI9</accession>
<keyword evidence="1" id="KW-0472">Membrane</keyword>
<keyword evidence="1" id="KW-1133">Transmembrane helix</keyword>
<dbReference type="AlphaFoldDB" id="A0A5I0CYI9"/>
<feature type="transmembrane region" description="Helical" evidence="1">
    <location>
        <begin position="55"/>
        <end position="72"/>
    </location>
</feature>
<gene>
    <name evidence="2" type="ORF">DNM41_00795</name>
</gene>
<dbReference type="EMBL" id="AAHEBA010000001">
    <property type="protein sequence ID" value="EBV0633500.1"/>
    <property type="molecule type" value="Genomic_DNA"/>
</dbReference>
<protein>
    <submittedName>
        <fullName evidence="2">Uncharacterized protein</fullName>
    </submittedName>
</protein>
<sequence>MQVQRTAYIKSKGKINMDSYSNPFLFEMIYFIISILFLITFICYRIYFKSEKSRAVLFFSTFPIGWLHYTVADHGMSFLLKTLDSSYLFMFDESFIRNMALIFFLLHMALTFNLFWRSNIRRFK</sequence>
<evidence type="ECO:0000256" key="1">
    <source>
        <dbReference type="SAM" id="Phobius"/>
    </source>
</evidence>
<evidence type="ECO:0000313" key="2">
    <source>
        <dbReference type="EMBL" id="EBV0633500.1"/>
    </source>
</evidence>
<organism evidence="2">
    <name type="scientific">Salmonella enterica subsp. enterica serovar Ouagadougou</name>
    <dbReference type="NCBI Taxonomy" id="2564899"/>
    <lineage>
        <taxon>Bacteria</taxon>
        <taxon>Pseudomonadati</taxon>
        <taxon>Pseudomonadota</taxon>
        <taxon>Gammaproteobacteria</taxon>
        <taxon>Enterobacterales</taxon>
        <taxon>Enterobacteriaceae</taxon>
        <taxon>Salmonella</taxon>
    </lineage>
</organism>